<protein>
    <submittedName>
        <fullName evidence="1">Uncharacterized protein</fullName>
    </submittedName>
</protein>
<sequence length="178" mass="20293">MNFLVVLFLLVIFLMVAVWLYIARQGDAEFAYLVKERTDFLLSEATDSTATFTCQVPFLNKGTQDGTIMDAYTRHLLPQEQYDAAEVSSRLMLERAPRNDGYWEALIVPKTTGGIVIVTVKFTSKQGDIRRDLRDLVDMPIDLVYQVVARSEWYIAKTRMLMTAEEIQRAMQLAPAGE</sequence>
<dbReference type="EMBL" id="UPPP01000064">
    <property type="protein sequence ID" value="VBB06506.1"/>
    <property type="molecule type" value="Genomic_DNA"/>
</dbReference>
<dbReference type="Proteomes" id="UP000277811">
    <property type="component" value="Unassembled WGS sequence"/>
</dbReference>
<organism evidence="1 2">
    <name type="scientific">Lucifera butyrica</name>
    <dbReference type="NCBI Taxonomy" id="1351585"/>
    <lineage>
        <taxon>Bacteria</taxon>
        <taxon>Bacillati</taxon>
        <taxon>Bacillota</taxon>
        <taxon>Negativicutes</taxon>
        <taxon>Veillonellales</taxon>
        <taxon>Veillonellaceae</taxon>
        <taxon>Lucifera</taxon>
    </lineage>
</organism>
<dbReference type="AlphaFoldDB" id="A0A498R1M4"/>
<evidence type="ECO:0000313" key="1">
    <source>
        <dbReference type="EMBL" id="VBB06506.1"/>
    </source>
</evidence>
<proteinExistence type="predicted"/>
<reference evidence="1 2" key="1">
    <citation type="submission" date="2018-06" db="EMBL/GenBank/DDBJ databases">
        <authorList>
            <person name="Strepis N."/>
        </authorList>
    </citation>
    <scope>NUCLEOTIDE SEQUENCE [LARGE SCALE GENOMIC DNA]</scope>
    <source>
        <strain evidence="1">LUCI</strain>
    </source>
</reference>
<keyword evidence="2" id="KW-1185">Reference proteome</keyword>
<dbReference type="OrthoDB" id="1665274at2"/>
<evidence type="ECO:0000313" key="2">
    <source>
        <dbReference type="Proteomes" id="UP000277811"/>
    </source>
</evidence>
<gene>
    <name evidence="1" type="ORF">LUCI_1739</name>
</gene>
<name>A0A498R1M4_9FIRM</name>
<accession>A0A498R1M4</accession>
<dbReference type="RefSeq" id="WP_122627452.1">
    <property type="nucleotide sequence ID" value="NZ_UPPP01000064.1"/>
</dbReference>